<dbReference type="InterPro" id="IPR017930">
    <property type="entry name" value="Myb_dom"/>
</dbReference>
<keyword evidence="4" id="KW-0804">Transcription</keyword>
<dbReference type="GO" id="GO:0003700">
    <property type="term" value="F:DNA-binding transcription factor activity"/>
    <property type="evidence" value="ECO:0007669"/>
    <property type="project" value="InterPro"/>
</dbReference>
<dbReference type="SUPFAM" id="SSF46689">
    <property type="entry name" value="Homeodomain-like"/>
    <property type="match status" value="1"/>
</dbReference>
<comment type="subcellular location">
    <subcellularLocation>
        <location evidence="1">Nucleus</location>
    </subcellularLocation>
</comment>
<dbReference type="PANTHER" id="PTHR31314:SF113">
    <property type="entry name" value="MYB FAMILY TRANSCRIPTION FACTOR MPH1"/>
    <property type="match status" value="1"/>
</dbReference>
<dbReference type="Pfam" id="PF00249">
    <property type="entry name" value="Myb_DNA-binding"/>
    <property type="match status" value="1"/>
</dbReference>
<accession>A0AAQ3KZR2</accession>
<keyword evidence="5" id="KW-0539">Nucleus</keyword>
<name>A0AAQ3KZR2_9LILI</name>
<feature type="domain" description="HTH myb-type" evidence="6">
    <location>
        <begin position="20"/>
        <end position="80"/>
    </location>
</feature>
<keyword evidence="2" id="KW-0805">Transcription regulation</keyword>
<dbReference type="InterPro" id="IPR006447">
    <property type="entry name" value="Myb_dom_plants"/>
</dbReference>
<gene>
    <name evidence="7" type="ORF">Cni_G26602</name>
</gene>
<dbReference type="Proteomes" id="UP001327560">
    <property type="component" value="Chromosome 8"/>
</dbReference>
<dbReference type="PROSITE" id="PS51294">
    <property type="entry name" value="HTH_MYB"/>
    <property type="match status" value="1"/>
</dbReference>
<evidence type="ECO:0000256" key="1">
    <source>
        <dbReference type="ARBA" id="ARBA00004123"/>
    </source>
</evidence>
<dbReference type="NCBIfam" id="TIGR01557">
    <property type="entry name" value="myb_SHAQKYF"/>
    <property type="match status" value="1"/>
</dbReference>
<evidence type="ECO:0000259" key="6">
    <source>
        <dbReference type="PROSITE" id="PS51294"/>
    </source>
</evidence>
<reference evidence="7 8" key="1">
    <citation type="submission" date="2023-10" db="EMBL/GenBank/DDBJ databases">
        <title>Chromosome-scale genome assembly provides insights into flower coloration mechanisms of Canna indica.</title>
        <authorList>
            <person name="Li C."/>
        </authorList>
    </citation>
    <scope>NUCLEOTIDE SEQUENCE [LARGE SCALE GENOMIC DNA]</scope>
    <source>
        <tissue evidence="7">Flower</tissue>
    </source>
</reference>
<dbReference type="InterPro" id="IPR046955">
    <property type="entry name" value="PHR1-like"/>
</dbReference>
<sequence>MMMIRCFDRSGSRRVRHYNRSEAPRMRWTEELHGLFIEAVDSLGGLNRASPKQILQVMGVKGLSISHVKSHLQTYRITSSQAKLHNLQSKEDMRIKRGRRHRDTILGYTSPVHHSQVSHLNSPFDCKYVFQMPSFEKLLRDHALKQDNDQILRLGCADQMLPEKKMDCELTFDHQKSTGKEESAWDCSCSHLNLELTISSSCSCHCSRRN</sequence>
<dbReference type="InterPro" id="IPR001005">
    <property type="entry name" value="SANT/Myb"/>
</dbReference>
<organism evidence="7 8">
    <name type="scientific">Canna indica</name>
    <name type="common">Indian-shot</name>
    <dbReference type="NCBI Taxonomy" id="4628"/>
    <lineage>
        <taxon>Eukaryota</taxon>
        <taxon>Viridiplantae</taxon>
        <taxon>Streptophyta</taxon>
        <taxon>Embryophyta</taxon>
        <taxon>Tracheophyta</taxon>
        <taxon>Spermatophyta</taxon>
        <taxon>Magnoliopsida</taxon>
        <taxon>Liliopsida</taxon>
        <taxon>Zingiberales</taxon>
        <taxon>Cannaceae</taxon>
        <taxon>Canna</taxon>
    </lineage>
</organism>
<evidence type="ECO:0000256" key="5">
    <source>
        <dbReference type="ARBA" id="ARBA00023242"/>
    </source>
</evidence>
<evidence type="ECO:0000313" key="8">
    <source>
        <dbReference type="Proteomes" id="UP001327560"/>
    </source>
</evidence>
<dbReference type="EMBL" id="CP136897">
    <property type="protein sequence ID" value="WOL17809.1"/>
    <property type="molecule type" value="Genomic_DNA"/>
</dbReference>
<keyword evidence="8" id="KW-1185">Reference proteome</keyword>
<dbReference type="Gene3D" id="1.10.10.60">
    <property type="entry name" value="Homeodomain-like"/>
    <property type="match status" value="1"/>
</dbReference>
<keyword evidence="3" id="KW-0238">DNA-binding</keyword>
<proteinExistence type="predicted"/>
<protein>
    <recommendedName>
        <fullName evidence="6">HTH myb-type domain-containing protein</fullName>
    </recommendedName>
</protein>
<dbReference type="PANTHER" id="PTHR31314">
    <property type="entry name" value="MYB FAMILY TRANSCRIPTION FACTOR PHL7-LIKE"/>
    <property type="match status" value="1"/>
</dbReference>
<evidence type="ECO:0000256" key="2">
    <source>
        <dbReference type="ARBA" id="ARBA00023015"/>
    </source>
</evidence>
<evidence type="ECO:0000256" key="3">
    <source>
        <dbReference type="ARBA" id="ARBA00023125"/>
    </source>
</evidence>
<dbReference type="GO" id="GO:0003677">
    <property type="term" value="F:DNA binding"/>
    <property type="evidence" value="ECO:0007669"/>
    <property type="project" value="UniProtKB-KW"/>
</dbReference>
<dbReference type="FunFam" id="1.10.10.60:FF:000007">
    <property type="entry name" value="Two-component response regulator"/>
    <property type="match status" value="1"/>
</dbReference>
<evidence type="ECO:0000313" key="7">
    <source>
        <dbReference type="EMBL" id="WOL17809.1"/>
    </source>
</evidence>
<dbReference type="AlphaFoldDB" id="A0AAQ3KZR2"/>
<dbReference type="GO" id="GO:0005634">
    <property type="term" value="C:nucleus"/>
    <property type="evidence" value="ECO:0007669"/>
    <property type="project" value="UniProtKB-SubCell"/>
</dbReference>
<dbReference type="InterPro" id="IPR009057">
    <property type="entry name" value="Homeodomain-like_sf"/>
</dbReference>
<evidence type="ECO:0000256" key="4">
    <source>
        <dbReference type="ARBA" id="ARBA00023163"/>
    </source>
</evidence>